<evidence type="ECO:0000256" key="6">
    <source>
        <dbReference type="HAMAP-Rule" id="MF_01345"/>
    </source>
</evidence>
<dbReference type="SUPFAM" id="SSF50249">
    <property type="entry name" value="Nucleic acid-binding proteins"/>
    <property type="match status" value="1"/>
</dbReference>
<dbReference type="PROSITE" id="PS00056">
    <property type="entry name" value="RIBOSOMAL_S17"/>
    <property type="match status" value="1"/>
</dbReference>
<keyword evidence="5 6" id="KW-0687">Ribonucleoprotein</keyword>
<dbReference type="GO" id="GO:0006412">
    <property type="term" value="P:translation"/>
    <property type="evidence" value="ECO:0007669"/>
    <property type="project" value="UniProtKB-UniRule"/>
</dbReference>
<dbReference type="NCBIfam" id="TIGR03635">
    <property type="entry name" value="uS17_bact"/>
    <property type="match status" value="1"/>
</dbReference>
<reference evidence="8 9" key="1">
    <citation type="submission" date="2014-06" db="EMBL/GenBank/DDBJ databases">
        <title>Genome sequence of the intracellular symbiont Blattabacterium cuenoti, strain STAT from the wood feeding cockroach Salganea taiwanensis taiwanensis.</title>
        <authorList>
            <person name="Kinjo Y."/>
            <person name="Ohkuma M."/>
            <person name="Tokuda G."/>
        </authorList>
    </citation>
    <scope>NUCLEOTIDE SEQUENCE [LARGE SCALE GENOMIC DNA]</scope>
    <source>
        <strain evidence="8 9">STAT</strain>
    </source>
</reference>
<protein>
    <recommendedName>
        <fullName evidence="6">Small ribosomal subunit protein uS17</fullName>
    </recommendedName>
</protein>
<dbReference type="HAMAP" id="MF_01345_B">
    <property type="entry name" value="Ribosomal_uS17_B"/>
    <property type="match status" value="1"/>
</dbReference>
<dbReference type="PANTHER" id="PTHR10744">
    <property type="entry name" value="40S RIBOSOMAL PROTEIN S11 FAMILY MEMBER"/>
    <property type="match status" value="1"/>
</dbReference>
<evidence type="ECO:0000256" key="3">
    <source>
        <dbReference type="ARBA" id="ARBA00022884"/>
    </source>
</evidence>
<keyword evidence="9" id="KW-1185">Reference proteome</keyword>
<dbReference type="CDD" id="cd00364">
    <property type="entry name" value="Ribosomal_uS17"/>
    <property type="match status" value="1"/>
</dbReference>
<dbReference type="GO" id="GO:0003735">
    <property type="term" value="F:structural constituent of ribosome"/>
    <property type="evidence" value="ECO:0007669"/>
    <property type="project" value="UniProtKB-UniRule"/>
</dbReference>
<dbReference type="AlphaFoldDB" id="A0A224AJI9"/>
<dbReference type="OrthoDB" id="9811714at2"/>
<keyword evidence="4 6" id="KW-0689">Ribosomal protein</keyword>
<evidence type="ECO:0000313" key="9">
    <source>
        <dbReference type="Proteomes" id="UP000263619"/>
    </source>
</evidence>
<comment type="subunit">
    <text evidence="6">Part of the 30S ribosomal subunit.</text>
</comment>
<dbReference type="GO" id="GO:0022627">
    <property type="term" value="C:cytosolic small ribosomal subunit"/>
    <property type="evidence" value="ECO:0007669"/>
    <property type="project" value="UniProtKB-UniRule"/>
</dbReference>
<evidence type="ECO:0000256" key="1">
    <source>
        <dbReference type="ARBA" id="ARBA00010254"/>
    </source>
</evidence>
<dbReference type="InterPro" id="IPR000266">
    <property type="entry name" value="Ribosomal_uS17"/>
</dbReference>
<sequence>MIYQQPEKKIRNFRKQRQGIVISDKMNKTVVVYEIKKVKHRYYGKSILRNKKYMVHDEKNISKNGDKVNIMETRPVSKKKCWRLVKIFKKS</sequence>
<dbReference type="PANTHER" id="PTHR10744:SF1">
    <property type="entry name" value="SMALL RIBOSOMAL SUBUNIT PROTEIN US17M"/>
    <property type="match status" value="1"/>
</dbReference>
<dbReference type="InterPro" id="IPR019979">
    <property type="entry name" value="Ribosomal_uS17_CS"/>
</dbReference>
<comment type="similarity">
    <text evidence="1 6 7">Belongs to the universal ribosomal protein uS17 family.</text>
</comment>
<keyword evidence="2 6" id="KW-0699">rRNA-binding</keyword>
<name>A0A224AJI9_9FLAO</name>
<dbReference type="EMBL" id="AP014608">
    <property type="protein sequence ID" value="BBA17311.1"/>
    <property type="molecule type" value="Genomic_DNA"/>
</dbReference>
<dbReference type="InterPro" id="IPR012340">
    <property type="entry name" value="NA-bd_OB-fold"/>
</dbReference>
<proteinExistence type="inferred from homology"/>
<dbReference type="GO" id="GO:0019843">
    <property type="term" value="F:rRNA binding"/>
    <property type="evidence" value="ECO:0007669"/>
    <property type="project" value="UniProtKB-UniRule"/>
</dbReference>
<dbReference type="NCBIfam" id="NF004123">
    <property type="entry name" value="PRK05610.1"/>
    <property type="match status" value="1"/>
</dbReference>
<dbReference type="Pfam" id="PF00366">
    <property type="entry name" value="Ribosomal_S17"/>
    <property type="match status" value="1"/>
</dbReference>
<evidence type="ECO:0000256" key="4">
    <source>
        <dbReference type="ARBA" id="ARBA00022980"/>
    </source>
</evidence>
<evidence type="ECO:0000313" key="8">
    <source>
        <dbReference type="EMBL" id="BBA17311.1"/>
    </source>
</evidence>
<evidence type="ECO:0000256" key="7">
    <source>
        <dbReference type="RuleBase" id="RU003872"/>
    </source>
</evidence>
<evidence type="ECO:0000256" key="5">
    <source>
        <dbReference type="ARBA" id="ARBA00023274"/>
    </source>
</evidence>
<dbReference type="RefSeq" id="WP_119305565.1">
    <property type="nucleotide sequence ID" value="NZ_AP014608.1"/>
</dbReference>
<dbReference type="PRINTS" id="PR00973">
    <property type="entry name" value="RIBOSOMALS17"/>
</dbReference>
<evidence type="ECO:0000256" key="2">
    <source>
        <dbReference type="ARBA" id="ARBA00022730"/>
    </source>
</evidence>
<comment type="function">
    <text evidence="6">One of the primary rRNA binding proteins, it binds specifically to the 5'-end of 16S ribosomal RNA.</text>
</comment>
<dbReference type="Proteomes" id="UP000263619">
    <property type="component" value="Chromosome"/>
</dbReference>
<gene>
    <name evidence="6 8" type="primary">rpsQ</name>
    <name evidence="8" type="ORF">STAT_393</name>
</gene>
<organism evidence="8 9">
    <name type="scientific">Blattabacterium cuenoti STAT</name>
    <dbReference type="NCBI Taxonomy" id="1457030"/>
    <lineage>
        <taxon>Bacteria</taxon>
        <taxon>Pseudomonadati</taxon>
        <taxon>Bacteroidota</taxon>
        <taxon>Flavobacteriia</taxon>
        <taxon>Flavobacteriales</taxon>
        <taxon>Blattabacteriaceae</taxon>
        <taxon>Blattabacterium</taxon>
    </lineage>
</organism>
<accession>A0A224AJI9</accession>
<dbReference type="Gene3D" id="2.40.50.140">
    <property type="entry name" value="Nucleic acid-binding proteins"/>
    <property type="match status" value="1"/>
</dbReference>
<dbReference type="InterPro" id="IPR019984">
    <property type="entry name" value="Ribosomal_uS17_bact/chlr"/>
</dbReference>
<keyword evidence="3 6" id="KW-0694">RNA-binding</keyword>